<name>A0A7Y9ZL35_9ACTN</name>
<feature type="domain" description="Rieske" evidence="12">
    <location>
        <begin position="67"/>
        <end position="159"/>
    </location>
</feature>
<evidence type="ECO:0000256" key="2">
    <source>
        <dbReference type="ARBA" id="ARBA00015816"/>
    </source>
</evidence>
<dbReference type="PROSITE" id="PS51296">
    <property type="entry name" value="RIESKE"/>
    <property type="match status" value="1"/>
</dbReference>
<dbReference type="GO" id="GO:0051537">
    <property type="term" value="F:2 iron, 2 sulfur cluster binding"/>
    <property type="evidence" value="ECO:0007669"/>
    <property type="project" value="UniProtKB-KW"/>
</dbReference>
<feature type="chain" id="PRO_5030586773" description="Cytochrome bc1 complex Rieske iron-sulfur subunit" evidence="11">
    <location>
        <begin position="26"/>
        <end position="160"/>
    </location>
</feature>
<comment type="function">
    <text evidence="1">Iron-sulfur subunit of the cytochrome bc1 complex, an essential component of the respiratory electron transport chain required for ATP synthesis. The bc1 complex catalyzes the oxidation of menaquinol and the reduction of cytochrome c in the respiratory chain. The bc1 complex operates through a Q-cycle mechanism that couples electron transfer to generation of the proton gradient that drives ATP synthesis.</text>
</comment>
<dbReference type="GO" id="GO:0004497">
    <property type="term" value="F:monooxygenase activity"/>
    <property type="evidence" value="ECO:0007669"/>
    <property type="project" value="UniProtKB-ARBA"/>
</dbReference>
<keyword evidence="4" id="KW-0479">Metal-binding</keyword>
<evidence type="ECO:0000256" key="10">
    <source>
        <dbReference type="SAM" id="MobiDB-lite"/>
    </source>
</evidence>
<evidence type="ECO:0000259" key="12">
    <source>
        <dbReference type="PROSITE" id="PS51296"/>
    </source>
</evidence>
<dbReference type="GO" id="GO:0016705">
    <property type="term" value="F:oxidoreductase activity, acting on paired donors, with incorporation or reduction of molecular oxygen"/>
    <property type="evidence" value="ECO:0007669"/>
    <property type="project" value="UniProtKB-ARBA"/>
</dbReference>
<keyword evidence="7" id="KW-1015">Disulfide bond</keyword>
<keyword evidence="6" id="KW-0411">Iron-sulfur</keyword>
<comment type="caution">
    <text evidence="13">The sequence shown here is derived from an EMBL/GenBank/DDBJ whole genome shotgun (WGS) entry which is preliminary data.</text>
</comment>
<dbReference type="GO" id="GO:0046872">
    <property type="term" value="F:metal ion binding"/>
    <property type="evidence" value="ECO:0007669"/>
    <property type="project" value="UniProtKB-KW"/>
</dbReference>
<evidence type="ECO:0000256" key="6">
    <source>
        <dbReference type="ARBA" id="ARBA00023014"/>
    </source>
</evidence>
<comment type="cofactor">
    <cofactor evidence="9">
        <name>[2Fe-2S] cluster</name>
        <dbReference type="ChEBI" id="CHEBI:190135"/>
    </cofactor>
</comment>
<proteinExistence type="predicted"/>
<reference evidence="13 14" key="1">
    <citation type="submission" date="2020-07" db="EMBL/GenBank/DDBJ databases">
        <title>Sequencing the genomes of 1000 actinobacteria strains.</title>
        <authorList>
            <person name="Klenk H.-P."/>
        </authorList>
    </citation>
    <scope>NUCLEOTIDE SEQUENCE [LARGE SCALE GENOMIC DNA]</scope>
    <source>
        <strain evidence="13 14">DSM 15131</strain>
    </source>
</reference>
<dbReference type="InterPro" id="IPR014349">
    <property type="entry name" value="Rieske_Fe-S_prot"/>
</dbReference>
<dbReference type="FunFam" id="2.102.10.10:FF:000016">
    <property type="entry name" value="Nitrite reductase/ring-hydroxylating ferredoxin subunit"/>
    <property type="match status" value="1"/>
</dbReference>
<dbReference type="InterPro" id="IPR006311">
    <property type="entry name" value="TAT_signal"/>
</dbReference>
<keyword evidence="5" id="KW-0408">Iron</keyword>
<dbReference type="Pfam" id="PF00355">
    <property type="entry name" value="Rieske"/>
    <property type="match status" value="1"/>
</dbReference>
<organism evidence="13 14">
    <name type="scientific">Nocardioides aromaticivorans</name>
    <dbReference type="NCBI Taxonomy" id="200618"/>
    <lineage>
        <taxon>Bacteria</taxon>
        <taxon>Bacillati</taxon>
        <taxon>Actinomycetota</taxon>
        <taxon>Actinomycetes</taxon>
        <taxon>Propionibacteriales</taxon>
        <taxon>Nocardioidaceae</taxon>
        <taxon>Nocardioides</taxon>
    </lineage>
</organism>
<dbReference type="Gene3D" id="2.102.10.10">
    <property type="entry name" value="Rieske [2Fe-2S] iron-sulphur domain"/>
    <property type="match status" value="1"/>
</dbReference>
<evidence type="ECO:0000256" key="1">
    <source>
        <dbReference type="ARBA" id="ARBA00002494"/>
    </source>
</evidence>
<keyword evidence="3" id="KW-0001">2Fe-2S</keyword>
<dbReference type="AlphaFoldDB" id="A0A7Y9ZL35"/>
<dbReference type="RefSeq" id="WP_179651427.1">
    <property type="nucleotide sequence ID" value="NZ_JACBZM010000001.1"/>
</dbReference>
<dbReference type="InterPro" id="IPR036922">
    <property type="entry name" value="Rieske_2Fe-2S_sf"/>
</dbReference>
<dbReference type="InterPro" id="IPR005805">
    <property type="entry name" value="Rieske_Fe-S_prot_C"/>
</dbReference>
<dbReference type="GO" id="GO:0016020">
    <property type="term" value="C:membrane"/>
    <property type="evidence" value="ECO:0007669"/>
    <property type="project" value="InterPro"/>
</dbReference>
<evidence type="ECO:0000256" key="3">
    <source>
        <dbReference type="ARBA" id="ARBA00022714"/>
    </source>
</evidence>
<evidence type="ECO:0000256" key="7">
    <source>
        <dbReference type="ARBA" id="ARBA00023157"/>
    </source>
</evidence>
<gene>
    <name evidence="13" type="ORF">BJ993_004534</name>
</gene>
<keyword evidence="11" id="KW-0732">Signal</keyword>
<protein>
    <recommendedName>
        <fullName evidence="2">Cytochrome bc1 complex Rieske iron-sulfur subunit</fullName>
    </recommendedName>
    <alternativeName>
        <fullName evidence="8">Cytochrome bc1 reductase complex subunit QcrA</fullName>
    </alternativeName>
</protein>
<evidence type="ECO:0000256" key="11">
    <source>
        <dbReference type="SAM" id="SignalP"/>
    </source>
</evidence>
<evidence type="ECO:0000256" key="8">
    <source>
        <dbReference type="ARBA" id="ARBA00029586"/>
    </source>
</evidence>
<dbReference type="PROSITE" id="PS51257">
    <property type="entry name" value="PROKAR_LIPOPROTEIN"/>
    <property type="match status" value="1"/>
</dbReference>
<dbReference type="SUPFAM" id="SSF50022">
    <property type="entry name" value="ISP domain"/>
    <property type="match status" value="1"/>
</dbReference>
<evidence type="ECO:0000256" key="5">
    <source>
        <dbReference type="ARBA" id="ARBA00023004"/>
    </source>
</evidence>
<dbReference type="Proteomes" id="UP000562045">
    <property type="component" value="Unassembled WGS sequence"/>
</dbReference>
<accession>A0A7Y9ZL35</accession>
<dbReference type="CDD" id="cd03467">
    <property type="entry name" value="Rieske"/>
    <property type="match status" value="1"/>
</dbReference>
<evidence type="ECO:0000256" key="4">
    <source>
        <dbReference type="ARBA" id="ARBA00022723"/>
    </source>
</evidence>
<sequence length="160" mass="15431">MTAPLSRRRALTGAATLGVGVPLLAACGDDGEATANDPASSDPTSAPTSAATTETADGATSQAPAAGGLVATADVPVGGGVVLKDDELVVTQPAEGEFKAFTAICTHQGCLVGSVSDGTIHCPCHSSTFSAADGSVEGGPATAPLAEVAVKVDGDQVVKA</sequence>
<evidence type="ECO:0000256" key="9">
    <source>
        <dbReference type="ARBA" id="ARBA00034078"/>
    </source>
</evidence>
<dbReference type="EMBL" id="JACBZM010000001">
    <property type="protein sequence ID" value="NYI47454.1"/>
    <property type="molecule type" value="Genomic_DNA"/>
</dbReference>
<dbReference type="PRINTS" id="PR00162">
    <property type="entry name" value="RIESKE"/>
</dbReference>
<dbReference type="PROSITE" id="PS51318">
    <property type="entry name" value="TAT"/>
    <property type="match status" value="1"/>
</dbReference>
<feature type="compositionally biased region" description="Low complexity" evidence="10">
    <location>
        <begin position="37"/>
        <end position="57"/>
    </location>
</feature>
<evidence type="ECO:0000313" key="14">
    <source>
        <dbReference type="Proteomes" id="UP000562045"/>
    </source>
</evidence>
<evidence type="ECO:0000313" key="13">
    <source>
        <dbReference type="EMBL" id="NYI47454.1"/>
    </source>
</evidence>
<dbReference type="PANTHER" id="PTHR10134">
    <property type="entry name" value="CYTOCHROME B-C1 COMPLEX SUBUNIT RIESKE, MITOCHONDRIAL"/>
    <property type="match status" value="1"/>
</dbReference>
<feature type="signal peptide" evidence="11">
    <location>
        <begin position="1"/>
        <end position="25"/>
    </location>
</feature>
<feature type="region of interest" description="Disordered" evidence="10">
    <location>
        <begin position="30"/>
        <end position="64"/>
    </location>
</feature>
<dbReference type="InterPro" id="IPR017941">
    <property type="entry name" value="Rieske_2Fe-2S"/>
</dbReference>